<keyword evidence="3" id="KW-1185">Reference proteome</keyword>
<evidence type="ECO:0000313" key="2">
    <source>
        <dbReference type="EMBL" id="CAH0402902.1"/>
    </source>
</evidence>
<dbReference type="Proteomes" id="UP001153292">
    <property type="component" value="Chromosome 21"/>
</dbReference>
<evidence type="ECO:0000313" key="3">
    <source>
        <dbReference type="Proteomes" id="UP001153292"/>
    </source>
</evidence>
<dbReference type="EMBL" id="OU963914">
    <property type="protein sequence ID" value="CAH0402902.1"/>
    <property type="molecule type" value="Genomic_DNA"/>
</dbReference>
<feature type="compositionally biased region" description="Basic and acidic residues" evidence="1">
    <location>
        <begin position="7"/>
        <end position="20"/>
    </location>
</feature>
<feature type="region of interest" description="Disordered" evidence="1">
    <location>
        <begin position="71"/>
        <end position="97"/>
    </location>
</feature>
<proteinExistence type="predicted"/>
<sequence length="424" mass="48000">MTIAGAMDKDKPRPTVRRPDVLKKLNAESLLILERGLGEIPHKFRPKPNVPVRGNSTQLVARQPSFLSACLPTIPQSPTAETPASSTSSEDESVSPIKKSFSFRDRISRINFFGKEKDKMDKPKCKTIEEDVKKDFKKEVKSPTMSARVFKHDYDQKNSKRFWFFRNKEINEKKRPSHVYVRSKSFEFLPRAAEEAEEEKKPEKNKRSLKHSLSYVFSSSESLDSLSYESSDFPSNVSYDNDDGVFLKSIKSSKESESSTNTNSSMSLVTSTSSGIVVNMFKTQSVQDIMNEFHKTVEMFSESYMSDSEPYTKSGGTQLSVAARRKSSSFTSIPSPKIMQVKKVDDISEDFKKELNQVLSVKCASCVNPKASPCRRGSVTDWFVLEDKAAAPTAAHEENKYRRAQKKPVNRVRRISSTKYVSLH</sequence>
<gene>
    <name evidence="2" type="ORF">CHILSU_LOCUS6155</name>
</gene>
<protein>
    <submittedName>
        <fullName evidence="2">Uncharacterized protein</fullName>
    </submittedName>
</protein>
<name>A0ABN8B1U2_CHISP</name>
<organism evidence="2 3">
    <name type="scientific">Chilo suppressalis</name>
    <name type="common">Asiatic rice borer moth</name>
    <dbReference type="NCBI Taxonomy" id="168631"/>
    <lineage>
        <taxon>Eukaryota</taxon>
        <taxon>Metazoa</taxon>
        <taxon>Ecdysozoa</taxon>
        <taxon>Arthropoda</taxon>
        <taxon>Hexapoda</taxon>
        <taxon>Insecta</taxon>
        <taxon>Pterygota</taxon>
        <taxon>Neoptera</taxon>
        <taxon>Endopterygota</taxon>
        <taxon>Lepidoptera</taxon>
        <taxon>Glossata</taxon>
        <taxon>Ditrysia</taxon>
        <taxon>Pyraloidea</taxon>
        <taxon>Crambidae</taxon>
        <taxon>Crambinae</taxon>
        <taxon>Chilo</taxon>
    </lineage>
</organism>
<feature type="compositionally biased region" description="Low complexity" evidence="1">
    <location>
        <begin position="77"/>
        <end position="88"/>
    </location>
</feature>
<accession>A0ABN8B1U2</accession>
<feature type="region of interest" description="Disordered" evidence="1">
    <location>
        <begin position="1"/>
        <end position="20"/>
    </location>
</feature>
<evidence type="ECO:0000256" key="1">
    <source>
        <dbReference type="SAM" id="MobiDB-lite"/>
    </source>
</evidence>
<reference evidence="2" key="1">
    <citation type="submission" date="2021-12" db="EMBL/GenBank/DDBJ databases">
        <authorList>
            <person name="King R."/>
        </authorList>
    </citation>
    <scope>NUCLEOTIDE SEQUENCE</scope>
</reference>